<dbReference type="InterPro" id="IPR024344">
    <property type="entry name" value="MDMPI_metal-binding"/>
</dbReference>
<dbReference type="InterPro" id="IPR034660">
    <property type="entry name" value="DinB/YfiT-like"/>
</dbReference>
<dbReference type="SUPFAM" id="SSF109854">
    <property type="entry name" value="DinB/YfiT-like putative metalloenzymes"/>
    <property type="match status" value="1"/>
</dbReference>
<dbReference type="Pfam" id="PF11716">
    <property type="entry name" value="MDMPI_N"/>
    <property type="match status" value="1"/>
</dbReference>
<dbReference type="GO" id="GO:0016853">
    <property type="term" value="F:isomerase activity"/>
    <property type="evidence" value="ECO:0007669"/>
    <property type="project" value="UniProtKB-KW"/>
</dbReference>
<dbReference type="Proteomes" id="UP000283128">
    <property type="component" value="Unassembled WGS sequence"/>
</dbReference>
<dbReference type="Gene3D" id="1.20.120.450">
    <property type="entry name" value="dinb family like domain"/>
    <property type="match status" value="1"/>
</dbReference>
<keyword evidence="3" id="KW-1185">Reference proteome</keyword>
<name>A0A3S2XYH2_9ACTN</name>
<dbReference type="SUPFAM" id="SSF55718">
    <property type="entry name" value="SCP-like"/>
    <property type="match status" value="1"/>
</dbReference>
<dbReference type="InterPro" id="IPR036527">
    <property type="entry name" value="SCP2_sterol-bd_dom_sf"/>
</dbReference>
<protein>
    <submittedName>
        <fullName evidence="2">Maleylpyruvate isomerase family mycothiol-dependent enzyme</fullName>
    </submittedName>
</protein>
<dbReference type="NCBIfam" id="TIGR03083">
    <property type="entry name" value="maleylpyruvate isomerase family mycothiol-dependent enzyme"/>
    <property type="match status" value="1"/>
</dbReference>
<dbReference type="InterPro" id="IPR017517">
    <property type="entry name" value="Maleyloyr_isom"/>
</dbReference>
<feature type="domain" description="Mycothiol-dependent maleylpyruvate isomerase metal-binding" evidence="1">
    <location>
        <begin position="26"/>
        <end position="156"/>
    </location>
</feature>
<accession>A0A3S2XYH2</accession>
<dbReference type="Gene3D" id="3.30.1050.20">
    <property type="match status" value="1"/>
</dbReference>
<evidence type="ECO:0000259" key="1">
    <source>
        <dbReference type="Pfam" id="PF11716"/>
    </source>
</evidence>
<keyword evidence="2" id="KW-0670">Pyruvate</keyword>
<gene>
    <name evidence="2" type="ORF">EOT10_00580</name>
</gene>
<evidence type="ECO:0000313" key="3">
    <source>
        <dbReference type="Proteomes" id="UP000283128"/>
    </source>
</evidence>
<keyword evidence="2" id="KW-0413">Isomerase</keyword>
<sequence>MTNSTPTSPRTFEDARRWALIGAELISDAVAGLDDTGYAAPTALPGWTRAHVAAHVAANAEALSNLVHWAATGEPTPMYASPEERAAGIERGRALPAAELTAWLRRSADALEARMDRLTDEQWRHDVVTAQGRTVPATELPWMRSREVCVHAVDLATGVSFAELPAGFLAALCDDVAAKRAAAPGPAVTLKASAGGAWELPGDGEPVEVTGELHAITAYLTGRDAGLRAADGSPAPALAAWL</sequence>
<dbReference type="GO" id="GO:0046872">
    <property type="term" value="F:metal ion binding"/>
    <property type="evidence" value="ECO:0007669"/>
    <property type="project" value="InterPro"/>
</dbReference>
<reference evidence="2 3" key="1">
    <citation type="submission" date="2019-01" db="EMBL/GenBank/DDBJ databases">
        <title>Genome sequences of Streptomyces and Rhizobium isolates collected from root and soil.</title>
        <authorList>
            <person name="Chhettri S."/>
            <person name="Sevigny J.L."/>
            <person name="Sen A."/>
            <person name="Ennis N."/>
            <person name="Tisa L."/>
        </authorList>
    </citation>
    <scope>NUCLEOTIDE SEQUENCE [LARGE SCALE GENOMIC DNA]</scope>
    <source>
        <strain evidence="2 3">San01</strain>
    </source>
</reference>
<evidence type="ECO:0000313" key="2">
    <source>
        <dbReference type="EMBL" id="RVU28425.1"/>
    </source>
</evidence>
<comment type="caution">
    <text evidence="2">The sequence shown here is derived from an EMBL/GenBank/DDBJ whole genome shotgun (WGS) entry which is preliminary data.</text>
</comment>
<dbReference type="EMBL" id="RZYA01000001">
    <property type="protein sequence ID" value="RVU28425.1"/>
    <property type="molecule type" value="Genomic_DNA"/>
</dbReference>
<dbReference type="AlphaFoldDB" id="A0A3S2XYH2"/>
<proteinExistence type="predicted"/>
<dbReference type="OrthoDB" id="5118203at2"/>
<dbReference type="RefSeq" id="WP_127826012.1">
    <property type="nucleotide sequence ID" value="NZ_RZYA01000001.1"/>
</dbReference>
<organism evidence="2 3">
    <name type="scientific">Streptomyces antnestii</name>
    <dbReference type="NCBI Taxonomy" id="2494256"/>
    <lineage>
        <taxon>Bacteria</taxon>
        <taxon>Bacillati</taxon>
        <taxon>Actinomycetota</taxon>
        <taxon>Actinomycetes</taxon>
        <taxon>Kitasatosporales</taxon>
        <taxon>Streptomycetaceae</taxon>
        <taxon>Streptomyces</taxon>
    </lineage>
</organism>